<dbReference type="InterPro" id="IPR027281">
    <property type="entry name" value="Lys1"/>
</dbReference>
<comment type="catalytic activity">
    <reaction evidence="9">
        <text>L-saccharopine + NAD(+) + H2O = L-lysine + 2-oxoglutarate + NADH + H(+)</text>
        <dbReference type="Rhea" id="RHEA:12440"/>
        <dbReference type="ChEBI" id="CHEBI:15377"/>
        <dbReference type="ChEBI" id="CHEBI:15378"/>
        <dbReference type="ChEBI" id="CHEBI:16810"/>
        <dbReference type="ChEBI" id="CHEBI:32551"/>
        <dbReference type="ChEBI" id="CHEBI:57540"/>
        <dbReference type="ChEBI" id="CHEBI:57945"/>
        <dbReference type="ChEBI" id="CHEBI:57951"/>
        <dbReference type="EC" id="1.5.1.7"/>
    </reaction>
</comment>
<protein>
    <recommendedName>
        <fullName evidence="4">Saccharopine dehydrogenase [NAD(+), L-lysine-forming]</fullName>
        <ecNumber evidence="3">1.5.1.7</ecNumber>
    </recommendedName>
    <alternativeName>
        <fullName evidence="8">Lysine--2-oxoglutarate reductase</fullName>
    </alternativeName>
</protein>
<dbReference type="InterPro" id="IPR051168">
    <property type="entry name" value="AASS"/>
</dbReference>
<dbReference type="PIRSF" id="PIRSF018250">
    <property type="entry name" value="Saccharopine_DH_Lys"/>
    <property type="match status" value="1"/>
</dbReference>
<dbReference type="SMART" id="SM01002">
    <property type="entry name" value="AlaDh_PNT_C"/>
    <property type="match status" value="1"/>
</dbReference>
<evidence type="ECO:0000256" key="3">
    <source>
        <dbReference type="ARBA" id="ARBA00012847"/>
    </source>
</evidence>
<dbReference type="SUPFAM" id="SSF52283">
    <property type="entry name" value="Formate/glycerate dehydrogenase catalytic domain-like"/>
    <property type="match status" value="1"/>
</dbReference>
<evidence type="ECO:0000256" key="7">
    <source>
        <dbReference type="ARBA" id="ARBA00023157"/>
    </source>
</evidence>
<evidence type="ECO:0000256" key="4">
    <source>
        <dbReference type="ARBA" id="ARBA00021221"/>
    </source>
</evidence>
<reference evidence="13" key="1">
    <citation type="journal article" date="2019" name="Int. J. Syst. Evol. Microbiol.">
        <title>The Global Catalogue of Microorganisms (GCM) 10K type strain sequencing project: providing services to taxonomists for standard genome sequencing and annotation.</title>
        <authorList>
            <consortium name="The Broad Institute Genomics Platform"/>
            <consortium name="The Broad Institute Genome Sequencing Center for Infectious Disease"/>
            <person name="Wu L."/>
            <person name="Ma J."/>
        </authorList>
    </citation>
    <scope>NUCLEOTIDE SEQUENCE [LARGE SCALE GENOMIC DNA]</scope>
    <source>
        <strain evidence="13">KCTC 42107</strain>
    </source>
</reference>
<dbReference type="Proteomes" id="UP001597480">
    <property type="component" value="Unassembled WGS sequence"/>
</dbReference>
<sequence length="406" mass="45858">MKFGILKERKSPPDKRVVFSPEMLEKLKEKFPAIEIKVEASDIRIFNDSEYISKGFEVTDDISDCDVLIGVKEIPVDALIPHKKYIFFSHTIKKQPHNQKLLQAVIDKEIDLYDHETFVDEEGKRLIGFGRYAGNVGVYNAFRAFGLKYELYSLSKAETLPDKVALISRLKKMILPPIKIVLTGHGKVGMGAKEMLDAMKIKEVSVENYFSKNYNEPVYVHIDVEHYNKRKDGKAMDKTEFYKDPSAYESDFGRFSTASDMFIAGHFYGTGAPVILSADMLKSADNRIKIIADISCDIAGPIASTLRSSTIAEPFYGYHPFEEKETDMFHPAAIVVMAVDNLPCELPKDASVGFGEMFLEHIIPAFFNDDKDGVLGRSQITEGGKLTEKFSYLKDYINEKENAPHI</sequence>
<dbReference type="PANTHER" id="PTHR11133">
    <property type="entry name" value="SACCHAROPINE DEHYDROGENASE"/>
    <property type="match status" value="1"/>
</dbReference>
<dbReference type="Gene3D" id="3.40.50.720">
    <property type="entry name" value="NAD(P)-binding Rossmann-like Domain"/>
    <property type="match status" value="2"/>
</dbReference>
<evidence type="ECO:0000256" key="2">
    <source>
        <dbReference type="ARBA" id="ARBA00011245"/>
    </source>
</evidence>
<dbReference type="EMBL" id="JBHUMD010000026">
    <property type="protein sequence ID" value="MFD2602946.1"/>
    <property type="molecule type" value="Genomic_DNA"/>
</dbReference>
<dbReference type="InterPro" id="IPR007886">
    <property type="entry name" value="AlaDH/PNT_N"/>
</dbReference>
<evidence type="ECO:0000313" key="13">
    <source>
        <dbReference type="Proteomes" id="UP001597480"/>
    </source>
</evidence>
<comment type="subunit">
    <text evidence="2">Monomer.</text>
</comment>
<evidence type="ECO:0000256" key="8">
    <source>
        <dbReference type="ARBA" id="ARBA00033228"/>
    </source>
</evidence>
<keyword evidence="5" id="KW-0028">Amino-acid biosynthesis</keyword>
<comment type="caution">
    <text evidence="12">The sequence shown here is derived from an EMBL/GenBank/DDBJ whole genome shotgun (WGS) entry which is preliminary data.</text>
</comment>
<evidence type="ECO:0000256" key="6">
    <source>
        <dbReference type="ARBA" id="ARBA00023002"/>
    </source>
</evidence>
<keyword evidence="6" id="KW-0560">Oxidoreductase</keyword>
<dbReference type="PROSITE" id="PS50890">
    <property type="entry name" value="PUA"/>
    <property type="match status" value="1"/>
</dbReference>
<dbReference type="Pfam" id="PF05222">
    <property type="entry name" value="AlaDh_PNT_N"/>
    <property type="match status" value="1"/>
</dbReference>
<dbReference type="RefSeq" id="WP_379821456.1">
    <property type="nucleotide sequence ID" value="NZ_JBHUMD010000026.1"/>
</dbReference>
<gene>
    <name evidence="12" type="ORF">ACFSR3_12830</name>
</gene>
<evidence type="ECO:0000256" key="5">
    <source>
        <dbReference type="ARBA" id="ARBA00022605"/>
    </source>
</evidence>
<comment type="pathway">
    <text evidence="1">Amino-acid biosynthesis; L-lysine biosynthesis via AAA pathway; L-lysine from L-alpha-aminoadipate (fungal route): step 3/3.</text>
</comment>
<accession>A0ABW5NVD7</accession>
<dbReference type="SMART" id="SM01003">
    <property type="entry name" value="AlaDh_PNT_N"/>
    <property type="match status" value="1"/>
</dbReference>
<dbReference type="InterPro" id="IPR007698">
    <property type="entry name" value="AlaDH/PNT_NAD(H)-bd"/>
</dbReference>
<evidence type="ECO:0000259" key="10">
    <source>
        <dbReference type="SMART" id="SM01002"/>
    </source>
</evidence>
<dbReference type="PANTHER" id="PTHR11133:SF22">
    <property type="entry name" value="ALPHA-AMINOADIPIC SEMIALDEHYDE SYNTHASE, MITOCHONDRIAL"/>
    <property type="match status" value="1"/>
</dbReference>
<feature type="domain" description="Alanine dehydrogenase/pyridine nucleotide transhydrogenase NAD(H)-binding" evidence="10">
    <location>
        <begin position="164"/>
        <end position="338"/>
    </location>
</feature>
<name>A0ABW5NVD7_9FLAO</name>
<organism evidence="12 13">
    <name type="scientific">Flavobacterium suzhouense</name>
    <dbReference type="NCBI Taxonomy" id="1529638"/>
    <lineage>
        <taxon>Bacteria</taxon>
        <taxon>Pseudomonadati</taxon>
        <taxon>Bacteroidota</taxon>
        <taxon>Flavobacteriia</taxon>
        <taxon>Flavobacteriales</taxon>
        <taxon>Flavobacteriaceae</taxon>
        <taxon>Flavobacterium</taxon>
    </lineage>
</organism>
<keyword evidence="13" id="KW-1185">Reference proteome</keyword>
<evidence type="ECO:0000313" key="12">
    <source>
        <dbReference type="EMBL" id="MFD2602946.1"/>
    </source>
</evidence>
<proteinExistence type="predicted"/>
<keyword evidence="7" id="KW-1015">Disulfide bond</keyword>
<feature type="domain" description="Alanine dehydrogenase/pyridine nucleotide transhydrogenase N-terminal" evidence="11">
    <location>
        <begin position="4"/>
        <end position="136"/>
    </location>
</feature>
<evidence type="ECO:0000259" key="11">
    <source>
        <dbReference type="SMART" id="SM01003"/>
    </source>
</evidence>
<evidence type="ECO:0000256" key="1">
    <source>
        <dbReference type="ARBA" id="ARBA00004884"/>
    </source>
</evidence>
<evidence type="ECO:0000256" key="9">
    <source>
        <dbReference type="ARBA" id="ARBA00047860"/>
    </source>
</evidence>
<dbReference type="EC" id="1.5.1.7" evidence="3"/>
<dbReference type="CDD" id="cd05199">
    <property type="entry name" value="SDH_like"/>
    <property type="match status" value="1"/>
</dbReference>